<evidence type="ECO:0000256" key="4">
    <source>
        <dbReference type="ARBA" id="ARBA00022679"/>
    </source>
</evidence>
<gene>
    <name evidence="8" type="ORF">SAMN02745193_01275</name>
</gene>
<dbReference type="EC" id="2.1.1.72" evidence="2"/>
<dbReference type="GO" id="GO:0003677">
    <property type="term" value="F:DNA binding"/>
    <property type="evidence" value="ECO:0007669"/>
    <property type="project" value="InterPro"/>
</dbReference>
<dbReference type="PANTHER" id="PTHR33841:SF1">
    <property type="entry name" value="DNA METHYLTRANSFERASE A"/>
    <property type="match status" value="1"/>
</dbReference>
<dbReference type="AlphaFoldDB" id="A0A1M7S9Q0"/>
<evidence type="ECO:0000256" key="3">
    <source>
        <dbReference type="ARBA" id="ARBA00022603"/>
    </source>
</evidence>
<dbReference type="InterPro" id="IPR050953">
    <property type="entry name" value="N4_N6_ade-DNA_methylase"/>
</dbReference>
<dbReference type="GO" id="GO:0009007">
    <property type="term" value="F:site-specific DNA-methyltransferase (adenine-specific) activity"/>
    <property type="evidence" value="ECO:0007669"/>
    <property type="project" value="UniProtKB-EC"/>
</dbReference>
<dbReference type="PRINTS" id="PR00507">
    <property type="entry name" value="N12N6MTFRASE"/>
</dbReference>
<feature type="domain" description="DNA methylase adenine-specific" evidence="6">
    <location>
        <begin position="309"/>
        <end position="491"/>
    </location>
</feature>
<sequence>MTQANTIEKAVGEFGASASAKLAGGDGQPEDQLRAPLEALFAQIAAILNPAVKNLVMTGETSLAELRTRPDYAVKVNNALVGFIEVKAPGKGADPRKWKTGHDKEQWDKLKALPNLLYTDGDSFSLWRDGALVGQIVHLDGGVEHAGAKLTAPQVFLPLLNDFLTWKPIAPKGANELARVSARLCRFLRDEVLEQLNASEKNAKLTDLKDDWKALLFPDADDDKFADGYAQAVTFGLLMAKSKDMSLEGGLDHVAKELGKANTLIGTALRLLTEQDLNLGPALDTLTRVLDEVSWAKVSKGDPEAWLYFYENFLEVYDNRLRKLTGSYYTPPEVVRTMVRLCDEALKSQRFGIADGLAGKDVHIVDPATGSGTFLLGTIERIKATIEANHGGPGAVAPMMEDVAGRLIGFELQFGAFAVAQLRLLAEMLEIGADATPRLFVTDTLGDPYADIESGQGIYREISKSRTEANKVKRSEPITVVIGNPPYKEKAKGKGAWIESGNKNKGAPLNDWQPPKAWKIGTHAKHLRNLYIYFWRWAAWKVFEQGAGGRDKQPPVGEKLAGMVCYITVSGFLNGPGFQKMRADLRSQCDDIWVIDCSPEGHQPEVATRIFQGVQHPVCIVLASRSRTPGEGAARVRYRALAKGRREEKFAELKTVTLGDKGWSDCPSDARAPFLPELREGWGAFAPLDSVIDDCGSGVMPGRTWIIAPDEVSLKQRWKRLIDESKAEKRAMLFQPHMRNGKPGDRHIGKSGKALWWPQRELLTSVEDAPKQVDHDVEKLRVLARRALAGEAPIRYGFRSFDRQFILPDARVINQPNPGLWENHSDKQIYFSALMAHSPKSGPAISTTALIPDLHQYKGSFGGRVFALWKNADATESNVSPAVVALLAKAFGAPVDSVDVFAYVAALLAHPAYTSSFADDLIRPGLRVPLTADAALFAEAAKLGREVVRLHTFGERFATEDPPQPPRVANNGPVIPKDGAIPSTPEGFPDTLDYDAAKRRLLVGTGFIDNVPPAVWAYEVSGKQVLRQWFSYRRKDRERPLIGDKRPPSPLGDIQPDRWQPEYTSELINVLNVLALLVELEPKQADLLKRICDGPLIPASKL</sequence>
<comment type="similarity">
    <text evidence="1">Belongs to the N(4)/N(6)-methyltransferase family.</text>
</comment>
<reference evidence="9" key="1">
    <citation type="submission" date="2016-12" db="EMBL/GenBank/DDBJ databases">
        <authorList>
            <person name="Varghese N."/>
            <person name="Submissions S."/>
        </authorList>
    </citation>
    <scope>NUCLEOTIDE SEQUENCE [LARGE SCALE GENOMIC DNA]</scope>
    <source>
        <strain evidence="9">DSM 11032</strain>
    </source>
</reference>
<evidence type="ECO:0000313" key="9">
    <source>
        <dbReference type="Proteomes" id="UP000184391"/>
    </source>
</evidence>
<evidence type="ECO:0000259" key="6">
    <source>
        <dbReference type="Pfam" id="PF02384"/>
    </source>
</evidence>
<dbReference type="RefSeq" id="WP_211277611.1">
    <property type="nucleotide sequence ID" value="NZ_FRDF01000006.1"/>
</dbReference>
<accession>A0A1M7S9Q0</accession>
<dbReference type="InterPro" id="IPR041635">
    <property type="entry name" value="Type_ISP_LLaBIII_C"/>
</dbReference>
<evidence type="ECO:0000313" key="8">
    <source>
        <dbReference type="EMBL" id="SHN55148.1"/>
    </source>
</evidence>
<evidence type="ECO:0000256" key="1">
    <source>
        <dbReference type="ARBA" id="ARBA00006594"/>
    </source>
</evidence>
<dbReference type="Pfam" id="PF18135">
    <property type="entry name" value="Type_ISP_C"/>
    <property type="match status" value="1"/>
</dbReference>
<comment type="catalytic activity">
    <reaction evidence="5">
        <text>a 2'-deoxyadenosine in DNA + S-adenosyl-L-methionine = an N(6)-methyl-2'-deoxyadenosine in DNA + S-adenosyl-L-homocysteine + H(+)</text>
        <dbReference type="Rhea" id="RHEA:15197"/>
        <dbReference type="Rhea" id="RHEA-COMP:12418"/>
        <dbReference type="Rhea" id="RHEA-COMP:12419"/>
        <dbReference type="ChEBI" id="CHEBI:15378"/>
        <dbReference type="ChEBI" id="CHEBI:57856"/>
        <dbReference type="ChEBI" id="CHEBI:59789"/>
        <dbReference type="ChEBI" id="CHEBI:90615"/>
        <dbReference type="ChEBI" id="CHEBI:90616"/>
        <dbReference type="EC" id="2.1.1.72"/>
    </reaction>
</comment>
<evidence type="ECO:0000259" key="7">
    <source>
        <dbReference type="Pfam" id="PF18135"/>
    </source>
</evidence>
<feature type="domain" description="Type ISP restriction-modification enzyme LLaBIII C-terminal specificity" evidence="7">
    <location>
        <begin position="697"/>
        <end position="1068"/>
    </location>
</feature>
<dbReference type="EMBL" id="FRDF01000006">
    <property type="protein sequence ID" value="SHN55148.1"/>
    <property type="molecule type" value="Genomic_DNA"/>
</dbReference>
<evidence type="ECO:0000256" key="2">
    <source>
        <dbReference type="ARBA" id="ARBA00011900"/>
    </source>
</evidence>
<dbReference type="SUPFAM" id="SSF53335">
    <property type="entry name" value="S-adenosyl-L-methionine-dependent methyltransferases"/>
    <property type="match status" value="1"/>
</dbReference>
<protein>
    <recommendedName>
        <fullName evidence="2">site-specific DNA-methyltransferase (adenine-specific)</fullName>
        <ecNumber evidence="2">2.1.1.72</ecNumber>
    </recommendedName>
</protein>
<dbReference type="InterPro" id="IPR003356">
    <property type="entry name" value="DNA_methylase_A-5"/>
</dbReference>
<dbReference type="Pfam" id="PF02384">
    <property type="entry name" value="N6_Mtase"/>
    <property type="match status" value="1"/>
</dbReference>
<dbReference type="STRING" id="198312.SAMN02745193_01275"/>
<dbReference type="PANTHER" id="PTHR33841">
    <property type="entry name" value="DNA METHYLTRANSFERASE YEEA-RELATED"/>
    <property type="match status" value="1"/>
</dbReference>
<dbReference type="GO" id="GO:0008170">
    <property type="term" value="F:N-methyltransferase activity"/>
    <property type="evidence" value="ECO:0007669"/>
    <property type="project" value="InterPro"/>
</dbReference>
<dbReference type="InterPro" id="IPR029063">
    <property type="entry name" value="SAM-dependent_MTases_sf"/>
</dbReference>
<proteinExistence type="inferred from homology"/>
<organism evidence="8 9">
    <name type="scientific">Erythrobacter sanguineus</name>
    <dbReference type="NCBI Taxonomy" id="198312"/>
    <lineage>
        <taxon>Bacteria</taxon>
        <taxon>Pseudomonadati</taxon>
        <taxon>Pseudomonadota</taxon>
        <taxon>Alphaproteobacteria</taxon>
        <taxon>Sphingomonadales</taxon>
        <taxon>Erythrobacteraceae</taxon>
        <taxon>Erythrobacter/Porphyrobacter group</taxon>
        <taxon>Erythrobacter</taxon>
    </lineage>
</organism>
<dbReference type="GO" id="GO:0032259">
    <property type="term" value="P:methylation"/>
    <property type="evidence" value="ECO:0007669"/>
    <property type="project" value="UniProtKB-KW"/>
</dbReference>
<keyword evidence="9" id="KW-1185">Reference proteome</keyword>
<evidence type="ECO:0000256" key="5">
    <source>
        <dbReference type="ARBA" id="ARBA00047942"/>
    </source>
</evidence>
<keyword evidence="3 8" id="KW-0489">Methyltransferase</keyword>
<dbReference type="Proteomes" id="UP000184391">
    <property type="component" value="Unassembled WGS sequence"/>
</dbReference>
<keyword evidence="4" id="KW-0808">Transferase</keyword>
<name>A0A1M7S9Q0_9SPHN</name>
<dbReference type="Gene3D" id="3.40.50.150">
    <property type="entry name" value="Vaccinia Virus protein VP39"/>
    <property type="match status" value="1"/>
</dbReference>